<name>A0A1C7PEJ9_9BACT</name>
<proteinExistence type="predicted"/>
<evidence type="ECO:0000256" key="5">
    <source>
        <dbReference type="ARBA" id="ARBA00023004"/>
    </source>
</evidence>
<dbReference type="RefSeq" id="WP_067772047.1">
    <property type="nucleotide sequence ID" value="NZ_LIGX01000002.1"/>
</dbReference>
<dbReference type="GO" id="GO:0004130">
    <property type="term" value="F:cytochrome-c peroxidase activity"/>
    <property type="evidence" value="ECO:0007669"/>
    <property type="project" value="TreeGrafter"/>
</dbReference>
<dbReference type="AlphaFoldDB" id="A0A1C7PEJ9"/>
<keyword evidence="4" id="KW-0560">Oxidoreductase</keyword>
<dbReference type="GO" id="GO:0020037">
    <property type="term" value="F:heme binding"/>
    <property type="evidence" value="ECO:0007669"/>
    <property type="project" value="InterPro"/>
</dbReference>
<organism evidence="9 10">
    <name type="scientific">Akkermansia glycaniphila</name>
    <dbReference type="NCBI Taxonomy" id="1679444"/>
    <lineage>
        <taxon>Bacteria</taxon>
        <taxon>Pseudomonadati</taxon>
        <taxon>Verrucomicrobiota</taxon>
        <taxon>Verrucomicrobiia</taxon>
        <taxon>Verrucomicrobiales</taxon>
        <taxon>Akkermansiaceae</taxon>
        <taxon>Akkermansia</taxon>
    </lineage>
</organism>
<dbReference type="EMBL" id="LT629973">
    <property type="protein sequence ID" value="SEH69803.1"/>
    <property type="molecule type" value="Genomic_DNA"/>
</dbReference>
<evidence type="ECO:0000256" key="2">
    <source>
        <dbReference type="ARBA" id="ARBA00022723"/>
    </source>
</evidence>
<dbReference type="PANTHER" id="PTHR30600">
    <property type="entry name" value="CYTOCHROME C PEROXIDASE-RELATED"/>
    <property type="match status" value="1"/>
</dbReference>
<evidence type="ECO:0000256" key="1">
    <source>
        <dbReference type="ARBA" id="ARBA00022617"/>
    </source>
</evidence>
<evidence type="ECO:0000259" key="8">
    <source>
        <dbReference type="PROSITE" id="PS51007"/>
    </source>
</evidence>
<dbReference type="InterPro" id="IPR036909">
    <property type="entry name" value="Cyt_c-like_dom_sf"/>
</dbReference>
<feature type="signal peptide" evidence="7">
    <location>
        <begin position="1"/>
        <end position="18"/>
    </location>
</feature>
<dbReference type="GO" id="GO:0009055">
    <property type="term" value="F:electron transfer activity"/>
    <property type="evidence" value="ECO:0007669"/>
    <property type="project" value="InterPro"/>
</dbReference>
<dbReference type="PROSITE" id="PS51007">
    <property type="entry name" value="CYTC"/>
    <property type="match status" value="2"/>
</dbReference>
<dbReference type="Proteomes" id="UP000176204">
    <property type="component" value="Chromosome I"/>
</dbReference>
<keyword evidence="3 7" id="KW-0732">Signal</keyword>
<evidence type="ECO:0000256" key="7">
    <source>
        <dbReference type="SAM" id="SignalP"/>
    </source>
</evidence>
<evidence type="ECO:0000256" key="4">
    <source>
        <dbReference type="ARBA" id="ARBA00023002"/>
    </source>
</evidence>
<reference evidence="10" key="1">
    <citation type="submission" date="2016-09" db="EMBL/GenBank/DDBJ databases">
        <authorList>
            <person name="Koehorst J."/>
        </authorList>
    </citation>
    <scope>NUCLEOTIDE SEQUENCE [LARGE SCALE GENOMIC DNA]</scope>
</reference>
<dbReference type="InterPro" id="IPR051395">
    <property type="entry name" value="Cytochrome_c_Peroxidase/MauG"/>
</dbReference>
<evidence type="ECO:0000256" key="3">
    <source>
        <dbReference type="ARBA" id="ARBA00022729"/>
    </source>
</evidence>
<dbReference type="Gene3D" id="2.130.10.10">
    <property type="entry name" value="YVTN repeat-like/Quinoprotein amine dehydrogenase"/>
    <property type="match status" value="1"/>
</dbReference>
<keyword evidence="10" id="KW-1185">Reference proteome</keyword>
<gene>
    <name evidence="9" type="ORF">PYTT_0058</name>
</gene>
<sequence length="629" mass="68411">MKRILILMLACMATMLHAQDYLSPSALAWWKNKILIAETGANRLDIFDPAQDKVTQSILLPRQPNALCVQGDTAYVAMGALAGAVYAIDLNSGNTLLEYPAGHTPVAVAVVGDSLYIASRFADQVIQLPLAGNVFTPTRIARCSQPVGMAVDFNKNIWIANHLPTGSANGAQSAATLTVFVPNGLNREYSLANGSQGVRGIVASPDGKYMAVTHIVSRFHTPPTQLDRGWVNTNAVTIIANLDKNQPDMHTILLDDTNEGAANPWGVTFTPDGSKLIVTHAGTHELSIIDFPALVKKISEHKAKDAAVDQLGFLNNIRQRVPLPLNGPRCVLADNDTAYAAGYFSDNLAGATLAEFPETSSHALPAPAPRELTNEEAFLEQIAPKALRRKGEEHFNDASLCYQKWMSCASCHPDARVDALNWDLPNDGFGNPKNTRSMYLSHRRAPVMSLGIRKDAETAVKSGFIGFQCYSASDDELKAVNAYLKHMPVTPNPFCMGEPADDTPIIERAIARGQDACLQCHSAALQRRKPTDEGRKIFREAGCSSCHPHPYFTTCKTVDIGTTSGLDKGKPVVIPSLSEVWRTAPYFHDGSTGILREAIRQRSRTSKNGQDAELTEDQLDLLLQYVKSL</sequence>
<accession>A0A1C7PEJ9</accession>
<evidence type="ECO:0000256" key="6">
    <source>
        <dbReference type="PROSITE-ProRule" id="PRU00433"/>
    </source>
</evidence>
<feature type="domain" description="Cytochrome c" evidence="8">
    <location>
        <begin position="386"/>
        <end position="488"/>
    </location>
</feature>
<evidence type="ECO:0000313" key="9">
    <source>
        <dbReference type="EMBL" id="SEH69803.1"/>
    </source>
</evidence>
<keyword evidence="1 6" id="KW-0349">Heme</keyword>
<dbReference type="InterPro" id="IPR009056">
    <property type="entry name" value="Cyt_c-like_dom"/>
</dbReference>
<dbReference type="STRING" id="1679444.PYTT_0058"/>
<keyword evidence="5 6" id="KW-0408">Iron</keyword>
<keyword evidence="2 6" id="KW-0479">Metal-binding</keyword>
<feature type="domain" description="Cytochrome c" evidence="8">
    <location>
        <begin position="529"/>
        <end position="629"/>
    </location>
</feature>
<dbReference type="InterPro" id="IPR015943">
    <property type="entry name" value="WD40/YVTN_repeat-like_dom_sf"/>
</dbReference>
<dbReference type="SUPFAM" id="SSF46626">
    <property type="entry name" value="Cytochrome c"/>
    <property type="match status" value="2"/>
</dbReference>
<protein>
    <submittedName>
        <fullName evidence="9">Cytochrome c554 and c-prime</fullName>
    </submittedName>
</protein>
<dbReference type="KEGG" id="agl:PYTT_0058"/>
<dbReference type="SUPFAM" id="SSF101898">
    <property type="entry name" value="NHL repeat"/>
    <property type="match status" value="1"/>
</dbReference>
<dbReference type="Gene3D" id="1.10.760.10">
    <property type="entry name" value="Cytochrome c-like domain"/>
    <property type="match status" value="2"/>
</dbReference>
<feature type="chain" id="PRO_5014266558" evidence="7">
    <location>
        <begin position="19"/>
        <end position="629"/>
    </location>
</feature>
<evidence type="ECO:0000313" key="10">
    <source>
        <dbReference type="Proteomes" id="UP000176204"/>
    </source>
</evidence>
<dbReference type="PANTHER" id="PTHR30600:SF10">
    <property type="entry name" value="BLL6722 PROTEIN"/>
    <property type="match status" value="1"/>
</dbReference>
<dbReference type="GO" id="GO:0046872">
    <property type="term" value="F:metal ion binding"/>
    <property type="evidence" value="ECO:0007669"/>
    <property type="project" value="UniProtKB-KW"/>
</dbReference>